<dbReference type="EMBL" id="UGPN01000002">
    <property type="protein sequence ID" value="STY61254.1"/>
    <property type="molecule type" value="Genomic_DNA"/>
</dbReference>
<evidence type="ECO:0000259" key="1">
    <source>
        <dbReference type="Pfam" id="PF04085"/>
    </source>
</evidence>
<dbReference type="PANTHER" id="PTHR34138">
    <property type="entry name" value="CELL SHAPE-DETERMINING PROTEIN MREC"/>
    <property type="match status" value="1"/>
</dbReference>
<proteinExistence type="predicted"/>
<organism evidence="2 3">
    <name type="scientific">Mannheimia haemolytica</name>
    <name type="common">Pasteurella haemolytica</name>
    <dbReference type="NCBI Taxonomy" id="75985"/>
    <lineage>
        <taxon>Bacteria</taxon>
        <taxon>Pseudomonadati</taxon>
        <taxon>Pseudomonadota</taxon>
        <taxon>Gammaproteobacteria</taxon>
        <taxon>Pasteurellales</taxon>
        <taxon>Pasteurellaceae</taxon>
        <taxon>Mannheimia</taxon>
    </lineage>
</organism>
<dbReference type="Proteomes" id="UP000254802">
    <property type="component" value="Unassembled WGS sequence"/>
</dbReference>
<dbReference type="InterPro" id="IPR042175">
    <property type="entry name" value="Cell/Rod_MreC_2"/>
</dbReference>
<dbReference type="GO" id="GO:0005886">
    <property type="term" value="C:plasma membrane"/>
    <property type="evidence" value="ECO:0007669"/>
    <property type="project" value="TreeGrafter"/>
</dbReference>
<evidence type="ECO:0000313" key="2">
    <source>
        <dbReference type="EMBL" id="STY61254.1"/>
    </source>
</evidence>
<name>A0A378MYR3_MANHA</name>
<accession>A0A378MYR3</accession>
<dbReference type="Pfam" id="PF04085">
    <property type="entry name" value="MreC"/>
    <property type="match status" value="1"/>
</dbReference>
<evidence type="ECO:0000313" key="3">
    <source>
        <dbReference type="Proteomes" id="UP000254802"/>
    </source>
</evidence>
<reference evidence="2 3" key="1">
    <citation type="submission" date="2018-06" db="EMBL/GenBank/DDBJ databases">
        <authorList>
            <consortium name="Pathogen Informatics"/>
            <person name="Doyle S."/>
        </authorList>
    </citation>
    <scope>NUCLEOTIDE SEQUENCE [LARGE SCALE GENOMIC DNA]</scope>
    <source>
        <strain evidence="2 3">NCTC10638</strain>
    </source>
</reference>
<feature type="domain" description="Rod shape-determining protein MreC beta-barrel core" evidence="1">
    <location>
        <begin position="2"/>
        <end position="43"/>
    </location>
</feature>
<dbReference type="InterPro" id="IPR055342">
    <property type="entry name" value="MreC_beta-barrel_core"/>
</dbReference>
<dbReference type="AlphaFoldDB" id="A0A378MYR3"/>
<dbReference type="Gene3D" id="2.40.10.350">
    <property type="entry name" value="Rod shape-determining protein MreC, domain 2"/>
    <property type="match status" value="1"/>
</dbReference>
<dbReference type="InterPro" id="IPR007221">
    <property type="entry name" value="MreC"/>
</dbReference>
<dbReference type="GO" id="GO:0008360">
    <property type="term" value="P:regulation of cell shape"/>
    <property type="evidence" value="ECO:0007669"/>
    <property type="project" value="InterPro"/>
</dbReference>
<protein>
    <submittedName>
        <fullName evidence="2">Rod shape-determining protein MreC</fullName>
    </submittedName>
</protein>
<gene>
    <name evidence="2" type="ORF">NCTC10638_02463</name>
</gene>
<dbReference type="PANTHER" id="PTHR34138:SF1">
    <property type="entry name" value="CELL SHAPE-DETERMINING PROTEIN MREC"/>
    <property type="match status" value="1"/>
</dbReference>
<sequence>MNNELVIDNLPRSIDVVKGDVLVTSGLGGRFPEGYPVAIVETV</sequence>